<dbReference type="PANTHER" id="PTHR14194:SF86">
    <property type="entry name" value="OS05G0110300 PROTEIN"/>
    <property type="match status" value="1"/>
</dbReference>
<dbReference type="AlphaFoldDB" id="A0A7S3GW10"/>
<gene>
    <name evidence="2" type="ORF">SELO1098_LOCUS6820</name>
</gene>
<protein>
    <recommendedName>
        <fullName evidence="1">NAD(P)-binding domain-containing protein</fullName>
    </recommendedName>
</protein>
<feature type="domain" description="NAD(P)-binding" evidence="1">
    <location>
        <begin position="3"/>
        <end position="92"/>
    </location>
</feature>
<reference evidence="2" key="1">
    <citation type="submission" date="2021-01" db="EMBL/GenBank/DDBJ databases">
        <authorList>
            <person name="Corre E."/>
            <person name="Pelletier E."/>
            <person name="Niang G."/>
            <person name="Scheremetjew M."/>
            <person name="Finn R."/>
            <person name="Kale V."/>
            <person name="Holt S."/>
            <person name="Cochrane G."/>
            <person name="Meng A."/>
            <person name="Brown T."/>
            <person name="Cohen L."/>
        </authorList>
    </citation>
    <scope>NUCLEOTIDE SEQUENCE</scope>
    <source>
        <strain evidence="2">CCAP 955/1</strain>
    </source>
</reference>
<dbReference type="InterPro" id="IPR044163">
    <property type="entry name" value="SARED1-like"/>
</dbReference>
<dbReference type="Pfam" id="PF13460">
    <property type="entry name" value="NAD_binding_10"/>
    <property type="match status" value="1"/>
</dbReference>
<dbReference type="InterPro" id="IPR036291">
    <property type="entry name" value="NAD(P)-bd_dom_sf"/>
</dbReference>
<dbReference type="Gene3D" id="3.40.50.720">
    <property type="entry name" value="NAD(P)-binding Rossmann-like Domain"/>
    <property type="match status" value="1"/>
</dbReference>
<sequence>MGQVVLISTMGTTSPEDSKDPFGHIGFYKLNFEAELMASGLPFTIVKPCGLLDTPPLTTELVVGHDDDLTVNPPTISRADVARVCIAALQQPKVSAGLRFDLCSKAGTPTSDPDLAKVLQAAKYPWEVNAGEIVV</sequence>
<dbReference type="GO" id="GO:0016491">
    <property type="term" value="F:oxidoreductase activity"/>
    <property type="evidence" value="ECO:0007669"/>
    <property type="project" value="InterPro"/>
</dbReference>
<dbReference type="SUPFAM" id="SSF51735">
    <property type="entry name" value="NAD(P)-binding Rossmann-fold domains"/>
    <property type="match status" value="1"/>
</dbReference>
<organism evidence="2">
    <name type="scientific">Spumella elongata</name>
    <dbReference type="NCBI Taxonomy" id="89044"/>
    <lineage>
        <taxon>Eukaryota</taxon>
        <taxon>Sar</taxon>
        <taxon>Stramenopiles</taxon>
        <taxon>Ochrophyta</taxon>
        <taxon>Chrysophyceae</taxon>
        <taxon>Chromulinales</taxon>
        <taxon>Chromulinaceae</taxon>
        <taxon>Spumella</taxon>
    </lineage>
</organism>
<dbReference type="EMBL" id="HBIC01013677">
    <property type="protein sequence ID" value="CAE0277990.1"/>
    <property type="molecule type" value="Transcribed_RNA"/>
</dbReference>
<evidence type="ECO:0000259" key="1">
    <source>
        <dbReference type="Pfam" id="PF13460"/>
    </source>
</evidence>
<name>A0A7S3GW10_9STRA</name>
<dbReference type="InterPro" id="IPR016040">
    <property type="entry name" value="NAD(P)-bd_dom"/>
</dbReference>
<accession>A0A7S3GW10</accession>
<proteinExistence type="predicted"/>
<dbReference type="PANTHER" id="PTHR14194">
    <property type="entry name" value="NITROGEN METABOLIC REGULATION PROTEIN NMR-RELATED"/>
    <property type="match status" value="1"/>
</dbReference>
<evidence type="ECO:0000313" key="2">
    <source>
        <dbReference type="EMBL" id="CAE0277990.1"/>
    </source>
</evidence>